<reference evidence="1 2" key="1">
    <citation type="submission" date="2015-04" db="EMBL/GenBank/DDBJ databases">
        <title>The draft genome sequence of Erythrobacr gangjinensis K7-2.</title>
        <authorList>
            <person name="Zhuang L."/>
            <person name="Liu Y."/>
            <person name="Shao Z."/>
        </authorList>
    </citation>
    <scope>NUCLEOTIDE SEQUENCE [LARGE SCALE GENOMIC DNA]</scope>
    <source>
        <strain evidence="1 2">K7-2</strain>
    </source>
</reference>
<name>A0A0G9MRQ9_9SPHN</name>
<proteinExistence type="predicted"/>
<organism evidence="1 2">
    <name type="scientific">Aurantiacibacter gangjinensis</name>
    <dbReference type="NCBI Taxonomy" id="502682"/>
    <lineage>
        <taxon>Bacteria</taxon>
        <taxon>Pseudomonadati</taxon>
        <taxon>Pseudomonadota</taxon>
        <taxon>Alphaproteobacteria</taxon>
        <taxon>Sphingomonadales</taxon>
        <taxon>Erythrobacteraceae</taxon>
        <taxon>Aurantiacibacter</taxon>
    </lineage>
</organism>
<dbReference type="PROSITE" id="PS51257">
    <property type="entry name" value="PROKAR_LIPOPROTEIN"/>
    <property type="match status" value="1"/>
</dbReference>
<dbReference type="KEGG" id="egn:BMF35_a2337"/>
<accession>A0A0G9MRQ9</accession>
<dbReference type="EMBL" id="LBHC01000001">
    <property type="protein sequence ID" value="KLE33234.1"/>
    <property type="molecule type" value="Genomic_DNA"/>
</dbReference>
<comment type="caution">
    <text evidence="1">The sequence shown here is derived from an EMBL/GenBank/DDBJ whole genome shotgun (WGS) entry which is preliminary data.</text>
</comment>
<evidence type="ECO:0000313" key="1">
    <source>
        <dbReference type="EMBL" id="KLE33234.1"/>
    </source>
</evidence>
<protein>
    <submittedName>
        <fullName evidence="1">Uncharacterized protein</fullName>
    </submittedName>
</protein>
<gene>
    <name evidence="1" type="ORF">AAW01_04560</name>
</gene>
<evidence type="ECO:0000313" key="2">
    <source>
        <dbReference type="Proteomes" id="UP000053070"/>
    </source>
</evidence>
<sequence length="164" mass="18369">MKRLLPLSAALLAGCTQPAADAPDNEDDMIARLLDHGEQRAEFRHAATFLFDMVSRCPRDIPDSLVDEETALMVREQEVRERLMGEDMLALDVDTIIQDNRTFADNFHEMDCAVPGMGFTDAAVEAYRRGLERRAERIEQADEAADRLLAAMASEPADREQSQS</sequence>
<dbReference type="Proteomes" id="UP000053070">
    <property type="component" value="Unassembled WGS sequence"/>
</dbReference>
<dbReference type="PATRIC" id="fig|502682.8.peg.932"/>
<keyword evidence="2" id="KW-1185">Reference proteome</keyword>
<dbReference type="STRING" id="502682.BMF35_a2337"/>
<dbReference type="AlphaFoldDB" id="A0A0G9MRQ9"/>